<dbReference type="EMBL" id="HBGE01061929">
    <property type="protein sequence ID" value="CAD9160322.1"/>
    <property type="molecule type" value="Transcribed_RNA"/>
</dbReference>
<sequence>MAPHNDHECHDFNGYDNHYTALSRLLRLLFRGIDVQCVDGLDLRRLLRLYWWDNAATITGSNNSGRSTGYNDEGVSVLVHELFDLREVHLARLHLWWVRWLLT</sequence>
<accession>A0A7S1RA01</accession>
<gene>
    <name evidence="1" type="ORF">ACAT0790_LOCUS37087</name>
</gene>
<proteinExistence type="predicted"/>
<reference evidence="1" key="1">
    <citation type="submission" date="2021-01" db="EMBL/GenBank/DDBJ databases">
        <authorList>
            <person name="Corre E."/>
            <person name="Pelletier E."/>
            <person name="Niang G."/>
            <person name="Scheremetjew M."/>
            <person name="Finn R."/>
            <person name="Kale V."/>
            <person name="Holt S."/>
            <person name="Cochrane G."/>
            <person name="Meng A."/>
            <person name="Brown T."/>
            <person name="Cohen L."/>
        </authorList>
    </citation>
    <scope>NUCLEOTIDE SEQUENCE</scope>
    <source>
        <strain evidence="1">OF101</strain>
    </source>
</reference>
<evidence type="ECO:0000313" key="1">
    <source>
        <dbReference type="EMBL" id="CAD9160322.1"/>
    </source>
</evidence>
<protein>
    <submittedName>
        <fullName evidence="1">Uncharacterized protein</fullName>
    </submittedName>
</protein>
<dbReference type="AlphaFoldDB" id="A0A7S1RA01"/>
<organism evidence="1">
    <name type="scientific">Alexandrium catenella</name>
    <name type="common">Red tide dinoflagellate</name>
    <name type="synonym">Gonyaulax catenella</name>
    <dbReference type="NCBI Taxonomy" id="2925"/>
    <lineage>
        <taxon>Eukaryota</taxon>
        <taxon>Sar</taxon>
        <taxon>Alveolata</taxon>
        <taxon>Dinophyceae</taxon>
        <taxon>Gonyaulacales</taxon>
        <taxon>Pyrocystaceae</taxon>
        <taxon>Alexandrium</taxon>
    </lineage>
</organism>
<name>A0A7S1RA01_ALECA</name>